<protein>
    <submittedName>
        <fullName evidence="2">Uncharacterized protein</fullName>
    </submittedName>
</protein>
<dbReference type="AlphaFoldDB" id="A0A6A7CAK9"/>
<dbReference type="Proteomes" id="UP000799421">
    <property type="component" value="Unassembled WGS sequence"/>
</dbReference>
<feature type="region of interest" description="Disordered" evidence="1">
    <location>
        <begin position="187"/>
        <end position="285"/>
    </location>
</feature>
<feature type="compositionally biased region" description="Basic and acidic residues" evidence="1">
    <location>
        <begin position="266"/>
        <end position="276"/>
    </location>
</feature>
<name>A0A6A7CAK9_9PEZI</name>
<sequence length="285" mass="31508">MEGKVGCLGADDRQINSQEGYPVGIEVLVVLVGRGQLFIGPTKIRFTGWPYVCHTGSSSHTLALPYSVGGFGHWACDGNSLPVLSQRLDLTEAREPRFDFLLSSDEVARAGSLLGWLIRTSRDTRLIHQLAVILELNRPFFLNVGNGDVPEEITPPLDTSGLTSMFACWLPKGGKYQIEIGFPREVEDERSSLLGSPTPSPSPPRETHERRRGPPLPSVEKMLDLHPSPSPRDELRAAPPPPTVENMEEDMVEEEPVASRSQGKRRIAEAEPVEKRMSKRLRSKA</sequence>
<evidence type="ECO:0000256" key="1">
    <source>
        <dbReference type="SAM" id="MobiDB-lite"/>
    </source>
</evidence>
<evidence type="ECO:0000313" key="2">
    <source>
        <dbReference type="EMBL" id="KAF2864443.1"/>
    </source>
</evidence>
<feature type="compositionally biased region" description="Acidic residues" evidence="1">
    <location>
        <begin position="246"/>
        <end position="256"/>
    </location>
</feature>
<evidence type="ECO:0000313" key="3">
    <source>
        <dbReference type="Proteomes" id="UP000799421"/>
    </source>
</evidence>
<gene>
    <name evidence="2" type="ORF">K470DRAFT_273783</name>
</gene>
<keyword evidence="3" id="KW-1185">Reference proteome</keyword>
<dbReference type="EMBL" id="MU005957">
    <property type="protein sequence ID" value="KAF2864443.1"/>
    <property type="molecule type" value="Genomic_DNA"/>
</dbReference>
<reference evidence="2" key="1">
    <citation type="journal article" date="2020" name="Stud. Mycol.">
        <title>101 Dothideomycetes genomes: a test case for predicting lifestyles and emergence of pathogens.</title>
        <authorList>
            <person name="Haridas S."/>
            <person name="Albert R."/>
            <person name="Binder M."/>
            <person name="Bloem J."/>
            <person name="Labutti K."/>
            <person name="Salamov A."/>
            <person name="Andreopoulos B."/>
            <person name="Baker S."/>
            <person name="Barry K."/>
            <person name="Bills G."/>
            <person name="Bluhm B."/>
            <person name="Cannon C."/>
            <person name="Castanera R."/>
            <person name="Culley D."/>
            <person name="Daum C."/>
            <person name="Ezra D."/>
            <person name="Gonzalez J."/>
            <person name="Henrissat B."/>
            <person name="Kuo A."/>
            <person name="Liang C."/>
            <person name="Lipzen A."/>
            <person name="Lutzoni F."/>
            <person name="Magnuson J."/>
            <person name="Mondo S."/>
            <person name="Nolan M."/>
            <person name="Ohm R."/>
            <person name="Pangilinan J."/>
            <person name="Park H.-J."/>
            <person name="Ramirez L."/>
            <person name="Alfaro M."/>
            <person name="Sun H."/>
            <person name="Tritt A."/>
            <person name="Yoshinaga Y."/>
            <person name="Zwiers L.-H."/>
            <person name="Turgeon B."/>
            <person name="Goodwin S."/>
            <person name="Spatafora J."/>
            <person name="Crous P."/>
            <person name="Grigoriev I."/>
        </authorList>
    </citation>
    <scope>NUCLEOTIDE SEQUENCE</scope>
    <source>
        <strain evidence="2">CBS 480.64</strain>
    </source>
</reference>
<accession>A0A6A7CAK9</accession>
<organism evidence="2 3">
    <name type="scientific">Piedraia hortae CBS 480.64</name>
    <dbReference type="NCBI Taxonomy" id="1314780"/>
    <lineage>
        <taxon>Eukaryota</taxon>
        <taxon>Fungi</taxon>
        <taxon>Dikarya</taxon>
        <taxon>Ascomycota</taxon>
        <taxon>Pezizomycotina</taxon>
        <taxon>Dothideomycetes</taxon>
        <taxon>Dothideomycetidae</taxon>
        <taxon>Capnodiales</taxon>
        <taxon>Piedraiaceae</taxon>
        <taxon>Piedraia</taxon>
    </lineage>
</organism>
<proteinExistence type="predicted"/>